<evidence type="ECO:0000313" key="1">
    <source>
        <dbReference type="EMBL" id="KAF5811967.1"/>
    </source>
</evidence>
<protein>
    <submittedName>
        <fullName evidence="1">Uncharacterized protein</fullName>
    </submittedName>
</protein>
<sequence length="44" mass="5047">MMPSEYPLINSPSSISICNLRPSQFYYLPLFFPQLSLEFLSTSS</sequence>
<reference evidence="1" key="2">
    <citation type="submission" date="2020-06" db="EMBL/GenBank/DDBJ databases">
        <title>Helianthus annuus Genome sequencing and assembly Release 2.</title>
        <authorList>
            <person name="Gouzy J."/>
            <person name="Langlade N."/>
            <person name="Munos S."/>
        </authorList>
    </citation>
    <scope>NUCLEOTIDE SEQUENCE</scope>
    <source>
        <tissue evidence="1">Leaves</tissue>
    </source>
</reference>
<gene>
    <name evidence="1" type="ORF">HanXRQr2_Chr04g0187431</name>
</gene>
<evidence type="ECO:0000313" key="2">
    <source>
        <dbReference type="Proteomes" id="UP000215914"/>
    </source>
</evidence>
<proteinExistence type="predicted"/>
<comment type="caution">
    <text evidence="1">The sequence shown here is derived from an EMBL/GenBank/DDBJ whole genome shotgun (WGS) entry which is preliminary data.</text>
</comment>
<keyword evidence="2" id="KW-1185">Reference proteome</keyword>
<dbReference type="EMBL" id="MNCJ02000319">
    <property type="protein sequence ID" value="KAF5811967.1"/>
    <property type="molecule type" value="Genomic_DNA"/>
</dbReference>
<dbReference type="Proteomes" id="UP000215914">
    <property type="component" value="Unassembled WGS sequence"/>
</dbReference>
<organism evidence="1 2">
    <name type="scientific">Helianthus annuus</name>
    <name type="common">Common sunflower</name>
    <dbReference type="NCBI Taxonomy" id="4232"/>
    <lineage>
        <taxon>Eukaryota</taxon>
        <taxon>Viridiplantae</taxon>
        <taxon>Streptophyta</taxon>
        <taxon>Embryophyta</taxon>
        <taxon>Tracheophyta</taxon>
        <taxon>Spermatophyta</taxon>
        <taxon>Magnoliopsida</taxon>
        <taxon>eudicotyledons</taxon>
        <taxon>Gunneridae</taxon>
        <taxon>Pentapetalae</taxon>
        <taxon>asterids</taxon>
        <taxon>campanulids</taxon>
        <taxon>Asterales</taxon>
        <taxon>Asteraceae</taxon>
        <taxon>Asteroideae</taxon>
        <taxon>Heliantheae alliance</taxon>
        <taxon>Heliantheae</taxon>
        <taxon>Helianthus</taxon>
    </lineage>
</organism>
<dbReference type="Gramene" id="mRNA:HanXRQr2_Chr04g0187431">
    <property type="protein sequence ID" value="mRNA:HanXRQr2_Chr04g0187431"/>
    <property type="gene ID" value="HanXRQr2_Chr04g0187431"/>
</dbReference>
<dbReference type="AlphaFoldDB" id="A0A9K3JBE4"/>
<reference evidence="1" key="1">
    <citation type="journal article" date="2017" name="Nature">
        <title>The sunflower genome provides insights into oil metabolism, flowering and Asterid evolution.</title>
        <authorList>
            <person name="Badouin H."/>
            <person name="Gouzy J."/>
            <person name="Grassa C.J."/>
            <person name="Murat F."/>
            <person name="Staton S.E."/>
            <person name="Cottret L."/>
            <person name="Lelandais-Briere C."/>
            <person name="Owens G.L."/>
            <person name="Carrere S."/>
            <person name="Mayjonade B."/>
            <person name="Legrand L."/>
            <person name="Gill N."/>
            <person name="Kane N.C."/>
            <person name="Bowers J.E."/>
            <person name="Hubner S."/>
            <person name="Bellec A."/>
            <person name="Berard A."/>
            <person name="Berges H."/>
            <person name="Blanchet N."/>
            <person name="Boniface M.C."/>
            <person name="Brunel D."/>
            <person name="Catrice O."/>
            <person name="Chaidir N."/>
            <person name="Claudel C."/>
            <person name="Donnadieu C."/>
            <person name="Faraut T."/>
            <person name="Fievet G."/>
            <person name="Helmstetter N."/>
            <person name="King M."/>
            <person name="Knapp S.J."/>
            <person name="Lai Z."/>
            <person name="Le Paslier M.C."/>
            <person name="Lippi Y."/>
            <person name="Lorenzon L."/>
            <person name="Mandel J.R."/>
            <person name="Marage G."/>
            <person name="Marchand G."/>
            <person name="Marquand E."/>
            <person name="Bret-Mestries E."/>
            <person name="Morien E."/>
            <person name="Nambeesan S."/>
            <person name="Nguyen T."/>
            <person name="Pegot-Espagnet P."/>
            <person name="Pouilly N."/>
            <person name="Raftis F."/>
            <person name="Sallet E."/>
            <person name="Schiex T."/>
            <person name="Thomas J."/>
            <person name="Vandecasteele C."/>
            <person name="Vares D."/>
            <person name="Vear F."/>
            <person name="Vautrin S."/>
            <person name="Crespi M."/>
            <person name="Mangin B."/>
            <person name="Burke J.M."/>
            <person name="Salse J."/>
            <person name="Munos S."/>
            <person name="Vincourt P."/>
            <person name="Rieseberg L.H."/>
            <person name="Langlade N.B."/>
        </authorList>
    </citation>
    <scope>NUCLEOTIDE SEQUENCE</scope>
    <source>
        <tissue evidence="1">Leaves</tissue>
    </source>
</reference>
<accession>A0A9K3JBE4</accession>
<name>A0A9K3JBE4_HELAN</name>